<evidence type="ECO:0000313" key="7">
    <source>
        <dbReference type="Proteomes" id="UP000239480"/>
    </source>
</evidence>
<dbReference type="SUPFAM" id="SSF51316">
    <property type="entry name" value="Mss4-like"/>
    <property type="match status" value="1"/>
</dbReference>
<dbReference type="AlphaFoldDB" id="A0A2T0S087"/>
<dbReference type="PROSITE" id="PS51891">
    <property type="entry name" value="CENP_V_GFA"/>
    <property type="match status" value="1"/>
</dbReference>
<dbReference type="Proteomes" id="UP000239480">
    <property type="component" value="Unassembled WGS sequence"/>
</dbReference>
<dbReference type="GO" id="GO:0046872">
    <property type="term" value="F:metal ion binding"/>
    <property type="evidence" value="ECO:0007669"/>
    <property type="project" value="UniProtKB-KW"/>
</dbReference>
<dbReference type="PANTHER" id="PTHR33337">
    <property type="entry name" value="GFA DOMAIN-CONTAINING PROTEIN"/>
    <property type="match status" value="1"/>
</dbReference>
<evidence type="ECO:0000256" key="1">
    <source>
        <dbReference type="ARBA" id="ARBA00005495"/>
    </source>
</evidence>
<dbReference type="OrthoDB" id="9807246at2"/>
<reference evidence="6 7" key="1">
    <citation type="submission" date="2018-03" db="EMBL/GenBank/DDBJ databases">
        <title>Genomic Encyclopedia of Archaeal and Bacterial Type Strains, Phase II (KMG-II): from individual species to whole genera.</title>
        <authorList>
            <person name="Goeker M."/>
        </authorList>
    </citation>
    <scope>NUCLEOTIDE SEQUENCE [LARGE SCALE GENOMIC DNA]</scope>
    <source>
        <strain evidence="6 7">DSM 29328</strain>
    </source>
</reference>
<name>A0A2T0S087_9RHOB</name>
<comment type="caution">
    <text evidence="6">The sequence shown here is derived from an EMBL/GenBank/DDBJ whole genome shotgun (WGS) entry which is preliminary data.</text>
</comment>
<dbReference type="Pfam" id="PF04828">
    <property type="entry name" value="GFA"/>
    <property type="match status" value="1"/>
</dbReference>
<evidence type="ECO:0000256" key="4">
    <source>
        <dbReference type="ARBA" id="ARBA00023239"/>
    </source>
</evidence>
<evidence type="ECO:0000259" key="5">
    <source>
        <dbReference type="PROSITE" id="PS51891"/>
    </source>
</evidence>
<keyword evidence="3" id="KW-0862">Zinc</keyword>
<dbReference type="GO" id="GO:0016846">
    <property type="term" value="F:carbon-sulfur lyase activity"/>
    <property type="evidence" value="ECO:0007669"/>
    <property type="project" value="InterPro"/>
</dbReference>
<dbReference type="RefSeq" id="WP_106203563.1">
    <property type="nucleotide sequence ID" value="NZ_PVTD01000001.1"/>
</dbReference>
<evidence type="ECO:0000313" key="6">
    <source>
        <dbReference type="EMBL" id="PRY26847.1"/>
    </source>
</evidence>
<dbReference type="InterPro" id="IPR006913">
    <property type="entry name" value="CENP-V/GFA"/>
</dbReference>
<protein>
    <recommendedName>
        <fullName evidence="5">CENP-V/GFA domain-containing protein</fullName>
    </recommendedName>
</protein>
<comment type="similarity">
    <text evidence="1">Belongs to the Gfa family.</text>
</comment>
<keyword evidence="7" id="KW-1185">Reference proteome</keyword>
<evidence type="ECO:0000256" key="3">
    <source>
        <dbReference type="ARBA" id="ARBA00022833"/>
    </source>
</evidence>
<keyword evidence="4" id="KW-0456">Lyase</keyword>
<evidence type="ECO:0000256" key="2">
    <source>
        <dbReference type="ARBA" id="ARBA00022723"/>
    </source>
</evidence>
<dbReference type="Gene3D" id="3.90.1590.10">
    <property type="entry name" value="glutathione-dependent formaldehyde- activating enzyme (gfa)"/>
    <property type="match status" value="1"/>
</dbReference>
<dbReference type="InterPro" id="IPR011057">
    <property type="entry name" value="Mss4-like_sf"/>
</dbReference>
<keyword evidence="2" id="KW-0479">Metal-binding</keyword>
<gene>
    <name evidence="6" type="ORF">CLV78_101951</name>
</gene>
<dbReference type="EMBL" id="PVTD01000001">
    <property type="protein sequence ID" value="PRY26847.1"/>
    <property type="molecule type" value="Genomic_DNA"/>
</dbReference>
<sequence length="123" mass="13538">MEFHSGGCLCGASRYRFSGAPRFSILCFCGDCQKATGGGHAPQLAVDTRGMSYLGPVRTWRSTSDRGNEVNLGFCRNCGSPLFKTSEMAPHLTFIFAGSLDEPDLFAEPRRVFEGSRLPWDTY</sequence>
<dbReference type="PANTHER" id="PTHR33337:SF40">
    <property type="entry name" value="CENP-V_GFA DOMAIN-CONTAINING PROTEIN-RELATED"/>
    <property type="match status" value="1"/>
</dbReference>
<feature type="domain" description="CENP-V/GFA" evidence="5">
    <location>
        <begin position="4"/>
        <end position="121"/>
    </location>
</feature>
<proteinExistence type="inferred from homology"/>
<accession>A0A2T0S087</accession>
<organism evidence="6 7">
    <name type="scientific">Aliiruegeria haliotis</name>
    <dbReference type="NCBI Taxonomy" id="1280846"/>
    <lineage>
        <taxon>Bacteria</taxon>
        <taxon>Pseudomonadati</taxon>
        <taxon>Pseudomonadota</taxon>
        <taxon>Alphaproteobacteria</taxon>
        <taxon>Rhodobacterales</taxon>
        <taxon>Roseobacteraceae</taxon>
        <taxon>Aliiruegeria</taxon>
    </lineage>
</organism>